<dbReference type="Gene3D" id="2.30.130.30">
    <property type="entry name" value="Hypothetical protein"/>
    <property type="match status" value="1"/>
</dbReference>
<dbReference type="EMBL" id="JAPFPW010000040">
    <property type="protein sequence ID" value="MCW7755407.1"/>
    <property type="molecule type" value="Genomic_DNA"/>
</dbReference>
<dbReference type="RefSeq" id="WP_265426355.1">
    <property type="nucleotide sequence ID" value="NZ_JAPFPW010000040.1"/>
</dbReference>
<dbReference type="SUPFAM" id="SSF88697">
    <property type="entry name" value="PUA domain-like"/>
    <property type="match status" value="1"/>
</dbReference>
<dbReference type="Proteomes" id="UP001209681">
    <property type="component" value="Unassembled WGS sequence"/>
</dbReference>
<reference evidence="2 3" key="1">
    <citation type="submission" date="2022-11" db="EMBL/GenBank/DDBJ databases">
        <title>Desulfobotulus tamanensis H1 sp. nov. - anaerobic, alkaliphilic, sulphate reducing bacterium isolated from terrestrial mud volcano.</title>
        <authorList>
            <person name="Frolova A."/>
            <person name="Merkel A.Y."/>
            <person name="Slobodkin A.I."/>
        </authorList>
    </citation>
    <scope>NUCLEOTIDE SEQUENCE [LARGE SCALE GENOMIC DNA]</scope>
    <source>
        <strain evidence="2 3">H1</strain>
    </source>
</reference>
<feature type="domain" description="ASCH" evidence="1">
    <location>
        <begin position="5"/>
        <end position="58"/>
    </location>
</feature>
<gene>
    <name evidence="2" type="ORF">OOT00_15605</name>
</gene>
<proteinExistence type="predicted"/>
<accession>A0ABT3ND64</accession>
<organism evidence="2 3">
    <name type="scientific">Desulfobotulus pelophilus</name>
    <dbReference type="NCBI Taxonomy" id="2823377"/>
    <lineage>
        <taxon>Bacteria</taxon>
        <taxon>Pseudomonadati</taxon>
        <taxon>Thermodesulfobacteriota</taxon>
        <taxon>Desulfobacteria</taxon>
        <taxon>Desulfobacterales</taxon>
        <taxon>Desulfobacteraceae</taxon>
        <taxon>Desulfobotulus</taxon>
    </lineage>
</organism>
<name>A0ABT3ND64_9BACT</name>
<protein>
    <submittedName>
        <fullName evidence="2">ASCH domain-containing protein</fullName>
    </submittedName>
</protein>
<keyword evidence="3" id="KW-1185">Reference proteome</keyword>
<comment type="caution">
    <text evidence="2">The sequence shown here is derived from an EMBL/GenBank/DDBJ whole genome shotgun (WGS) entry which is preliminary data.</text>
</comment>
<dbReference type="InterPro" id="IPR015947">
    <property type="entry name" value="PUA-like_sf"/>
</dbReference>
<dbReference type="Pfam" id="PF04266">
    <property type="entry name" value="ASCH"/>
    <property type="match status" value="1"/>
</dbReference>
<dbReference type="InterPro" id="IPR007374">
    <property type="entry name" value="ASCH_domain"/>
</dbReference>
<evidence type="ECO:0000313" key="2">
    <source>
        <dbReference type="EMBL" id="MCW7755407.1"/>
    </source>
</evidence>
<sequence length="126" mass="14792">MDVLLSIKPEFADKIFSGQKKYEYRKAIFKKDVNRIVVYASNPIKKIIGEFSVRKILVESPETLWRLTGNDSGINKDFFFEYFLNRNIGYAIMVEKASRYHIPIDPKELDDKFTPPQSFKYLNSLD</sequence>
<evidence type="ECO:0000313" key="3">
    <source>
        <dbReference type="Proteomes" id="UP001209681"/>
    </source>
</evidence>
<evidence type="ECO:0000259" key="1">
    <source>
        <dbReference type="Pfam" id="PF04266"/>
    </source>
</evidence>